<dbReference type="GO" id="GO:0016787">
    <property type="term" value="F:hydrolase activity"/>
    <property type="evidence" value="ECO:0007669"/>
    <property type="project" value="UniProtKB-KW"/>
</dbReference>
<keyword evidence="2" id="KW-0378">Hydrolase</keyword>
<evidence type="ECO:0000256" key="1">
    <source>
        <dbReference type="ARBA" id="ARBA00001946"/>
    </source>
</evidence>
<dbReference type="SFLD" id="SFLDS00003">
    <property type="entry name" value="Haloacid_Dehalogenase"/>
    <property type="match status" value="1"/>
</dbReference>
<protein>
    <submittedName>
        <fullName evidence="2">HAD family hydrolase</fullName>
    </submittedName>
</protein>
<dbReference type="Pfam" id="PF13419">
    <property type="entry name" value="HAD_2"/>
    <property type="match status" value="1"/>
</dbReference>
<dbReference type="Gene3D" id="1.10.260.80">
    <property type="match status" value="1"/>
</dbReference>
<dbReference type="PATRIC" id="fig|1461581.3.peg.841"/>
<reference evidence="2" key="1">
    <citation type="submission" date="2014-07" db="EMBL/GenBank/DDBJ databases">
        <authorList>
            <person name="Urmite Genomes Urmite Genomes"/>
        </authorList>
    </citation>
    <scope>NUCLEOTIDE SEQUENCE</scope>
    <source>
        <strain evidence="2">12M76_air</strain>
    </source>
</reference>
<organism evidence="2">
    <name type="scientific">Pseudomonas saudimassiliensis</name>
    <dbReference type="NCBI Taxonomy" id="1461581"/>
    <lineage>
        <taxon>Bacteria</taxon>
        <taxon>Pseudomonadati</taxon>
        <taxon>Pseudomonadota</taxon>
        <taxon>Gammaproteobacteria</taxon>
        <taxon>Pseudomonadales</taxon>
        <taxon>Pseudomonadaceae</taxon>
        <taxon>Pseudomonas</taxon>
    </lineage>
</organism>
<sequence length="199" mass="21997">MHQVRGWIFDLDGTLTVAQHDFPAIRRELGIPADEDILTHLGRLPIAERQRLNDQLDAIELRLAAEVEPAPGAAELIRALHADGQRLGILTRNLHRVAMASLQRIGVLECFAPDHIIGRDEAPPKPAPDGIHQLLASWQLSEVEAVMVGDFRFDLEAGRAAGCRTCLVLPDNAWPDLTDLHVPDCHALLARLRAMDYLA</sequence>
<dbReference type="SFLD" id="SFLDG01129">
    <property type="entry name" value="C1.5:_HAD__Beta-PGM__Phosphata"/>
    <property type="match status" value="1"/>
</dbReference>
<dbReference type="SUPFAM" id="SSF56784">
    <property type="entry name" value="HAD-like"/>
    <property type="match status" value="1"/>
</dbReference>
<dbReference type="NCBIfam" id="TIGR01549">
    <property type="entry name" value="HAD-SF-IA-v1"/>
    <property type="match status" value="1"/>
</dbReference>
<dbReference type="InterPro" id="IPR041492">
    <property type="entry name" value="HAD_2"/>
</dbReference>
<accession>A0A078M937</accession>
<proteinExistence type="predicted"/>
<dbReference type="RefSeq" id="WP_044498478.1">
    <property type="nucleotide sequence ID" value="NZ_LK391969.1"/>
</dbReference>
<dbReference type="InterPro" id="IPR006439">
    <property type="entry name" value="HAD-SF_hydro_IA"/>
</dbReference>
<name>A0A078M937_9PSED</name>
<dbReference type="InterPro" id="IPR036412">
    <property type="entry name" value="HAD-like_sf"/>
</dbReference>
<comment type="cofactor">
    <cofactor evidence="1">
        <name>Mg(2+)</name>
        <dbReference type="ChEBI" id="CHEBI:18420"/>
    </cofactor>
</comment>
<dbReference type="AlphaFoldDB" id="A0A078M937"/>
<dbReference type="EMBL" id="LK391969">
    <property type="protein sequence ID" value="CEF25938.1"/>
    <property type="molecule type" value="Genomic_DNA"/>
</dbReference>
<dbReference type="Gene3D" id="3.40.50.1000">
    <property type="entry name" value="HAD superfamily/HAD-like"/>
    <property type="match status" value="1"/>
</dbReference>
<evidence type="ECO:0000313" key="2">
    <source>
        <dbReference type="EMBL" id="CEA02765.1"/>
    </source>
</evidence>
<dbReference type="NCBIfam" id="TIGR01509">
    <property type="entry name" value="HAD-SF-IA-v3"/>
    <property type="match status" value="1"/>
</dbReference>
<gene>
    <name evidence="2" type="ORF">BN1049_00858</name>
</gene>
<dbReference type="OrthoDB" id="5623813at2"/>
<dbReference type="PANTHER" id="PTHR43885">
    <property type="entry name" value="HALOACID DEHALOGENASE-LIKE HYDROLASE"/>
    <property type="match status" value="1"/>
</dbReference>
<dbReference type="PANTHER" id="PTHR43885:SF1">
    <property type="entry name" value="SUPERFAMILY HYDROLASE, PUTATIVE (AFU_ORTHOLOGUE AFUA_4G13290)-RELATED"/>
    <property type="match status" value="1"/>
</dbReference>
<dbReference type="EMBL" id="LM997413">
    <property type="protein sequence ID" value="CEA02765.1"/>
    <property type="molecule type" value="Genomic_DNA"/>
</dbReference>
<dbReference type="InterPro" id="IPR023214">
    <property type="entry name" value="HAD_sf"/>
</dbReference>